<feature type="transmembrane region" description="Helical" evidence="2">
    <location>
        <begin position="34"/>
        <end position="57"/>
    </location>
</feature>
<keyword evidence="2" id="KW-0472">Membrane</keyword>
<dbReference type="AlphaFoldDB" id="A0A4R0HN25"/>
<feature type="region of interest" description="Disordered" evidence="1">
    <location>
        <begin position="66"/>
        <end position="119"/>
    </location>
</feature>
<organism evidence="3 4">
    <name type="scientific">Kribbella soli</name>
    <dbReference type="NCBI Taxonomy" id="1124743"/>
    <lineage>
        <taxon>Bacteria</taxon>
        <taxon>Bacillati</taxon>
        <taxon>Actinomycetota</taxon>
        <taxon>Actinomycetes</taxon>
        <taxon>Propionibacteriales</taxon>
        <taxon>Kribbellaceae</taxon>
        <taxon>Kribbella</taxon>
    </lineage>
</organism>
<proteinExistence type="predicted"/>
<protein>
    <submittedName>
        <fullName evidence="3">Uncharacterized protein</fullName>
    </submittedName>
</protein>
<dbReference type="Proteomes" id="UP000292346">
    <property type="component" value="Unassembled WGS sequence"/>
</dbReference>
<dbReference type="EMBL" id="SJJZ01000001">
    <property type="protein sequence ID" value="TCC11728.1"/>
    <property type="molecule type" value="Genomic_DNA"/>
</dbReference>
<name>A0A4R0HN25_9ACTN</name>
<feature type="compositionally biased region" description="Low complexity" evidence="1">
    <location>
        <begin position="68"/>
        <end position="115"/>
    </location>
</feature>
<gene>
    <name evidence="3" type="ORF">E0H45_10875</name>
</gene>
<evidence type="ECO:0000256" key="2">
    <source>
        <dbReference type="SAM" id="Phobius"/>
    </source>
</evidence>
<keyword evidence="2" id="KW-0812">Transmembrane</keyword>
<reference evidence="3 4" key="1">
    <citation type="submission" date="2019-02" db="EMBL/GenBank/DDBJ databases">
        <title>Kribbella capetownensis sp. nov. and Kribbella speibonae sp. nov., isolated from soil.</title>
        <authorList>
            <person name="Curtis S.M."/>
            <person name="Norton I."/>
            <person name="Everest G.J."/>
            <person name="Meyers P.R."/>
        </authorList>
    </citation>
    <scope>NUCLEOTIDE SEQUENCE [LARGE SCALE GENOMIC DNA]</scope>
    <source>
        <strain evidence="3 4">KCTC 29219</strain>
    </source>
</reference>
<accession>A0A4R0HN25</accession>
<feature type="region of interest" description="Disordered" evidence="1">
    <location>
        <begin position="1"/>
        <end position="27"/>
    </location>
</feature>
<dbReference type="OrthoDB" id="3827679at2"/>
<keyword evidence="2" id="KW-1133">Transmembrane helix</keyword>
<sequence>MSSPPPGPNYSWQPQPGDYKSAPTYGQPPRKNRAGLIIVLIAALVLVALGAVGVLAYRLVIDHRTSDPEPGSAAPAPRSAAGNPMPTTTTRPTAAHPTTARPTAVRPTTARPSATGPVGASDLARRFVTQLNANNSKGAAAFACEGSEQLIPLLMRTLVGPPTKLTTGTPVSQAPTFVIPLSGTSKGAAVTGVLIISKLDPAPMCVRAFQITTTH</sequence>
<evidence type="ECO:0000313" key="4">
    <source>
        <dbReference type="Proteomes" id="UP000292346"/>
    </source>
</evidence>
<evidence type="ECO:0000313" key="3">
    <source>
        <dbReference type="EMBL" id="TCC11728.1"/>
    </source>
</evidence>
<evidence type="ECO:0000256" key="1">
    <source>
        <dbReference type="SAM" id="MobiDB-lite"/>
    </source>
</evidence>
<dbReference type="RefSeq" id="WP_131336644.1">
    <property type="nucleotide sequence ID" value="NZ_SJJZ01000001.1"/>
</dbReference>
<comment type="caution">
    <text evidence="3">The sequence shown here is derived from an EMBL/GenBank/DDBJ whole genome shotgun (WGS) entry which is preliminary data.</text>
</comment>
<keyword evidence="4" id="KW-1185">Reference proteome</keyword>